<dbReference type="RefSeq" id="WP_160718505.1">
    <property type="nucleotide sequence ID" value="NZ_SUMG01000001.1"/>
</dbReference>
<feature type="coiled-coil region" evidence="1">
    <location>
        <begin position="1"/>
        <end position="35"/>
    </location>
</feature>
<evidence type="ECO:0000313" key="3">
    <source>
        <dbReference type="Proteomes" id="UP000449710"/>
    </source>
</evidence>
<feature type="coiled-coil region" evidence="1">
    <location>
        <begin position="760"/>
        <end position="787"/>
    </location>
</feature>
<keyword evidence="3" id="KW-1185">Reference proteome</keyword>
<accession>A0AA43XJV2</accession>
<protein>
    <recommendedName>
        <fullName evidence="4">Chromosome segregation ATPase</fullName>
    </recommendedName>
</protein>
<proteinExistence type="predicted"/>
<gene>
    <name evidence="2" type="ORF">ISALK_01745</name>
</gene>
<dbReference type="Gene3D" id="1.10.287.1490">
    <property type="match status" value="1"/>
</dbReference>
<dbReference type="AlphaFoldDB" id="A0AA43XJV2"/>
<reference evidence="2 3" key="1">
    <citation type="submission" date="2019-04" db="EMBL/GenBank/DDBJ databases">
        <title>Isachenkonia alkalipeptolytica gen. nov. sp. nov. a new anaerobic, alkiliphilic organothrophic bacterium capable to reduce synthesized ferrihydrite isolated from a soda lake.</title>
        <authorList>
            <person name="Toshchakov S.V."/>
            <person name="Zavarzina D.G."/>
            <person name="Zhilina T.N."/>
            <person name="Kostrikina N.A."/>
            <person name="Kublanov I.V."/>
        </authorList>
    </citation>
    <scope>NUCLEOTIDE SEQUENCE [LARGE SCALE GENOMIC DNA]</scope>
    <source>
        <strain evidence="2 3">Z-1701</strain>
    </source>
</reference>
<organism evidence="2 3">
    <name type="scientific">Isachenkonia alkalipeptolytica</name>
    <dbReference type="NCBI Taxonomy" id="2565777"/>
    <lineage>
        <taxon>Bacteria</taxon>
        <taxon>Bacillati</taxon>
        <taxon>Bacillota</taxon>
        <taxon>Clostridia</taxon>
        <taxon>Eubacteriales</taxon>
        <taxon>Clostridiaceae</taxon>
        <taxon>Isachenkonia</taxon>
    </lineage>
</organism>
<evidence type="ECO:0000256" key="1">
    <source>
        <dbReference type="SAM" id="Coils"/>
    </source>
</evidence>
<sequence>MHHIEEQREGLKRKKKEYLKTVETMEKQINRFSLQEEDLSKVRKKLEESYDPLSLLYPERILEELENHYQTSKETSEKNAEKEALYRKEIEKLNRSMDRLDMEVTAKEKEMDKLQQEIHQQEAYEGKTLRQISKQLMESYDGSLLTHAWFKEKLEALKTLEAEKKEKLEALQRRIWEKNMDRSLNKGDYFVPNRDILTIKEEMEKLGIHGETGNEYLMKTDEEERREILESDPGFIYAIVIGNQRDWEIIEKNIPKDLFLHNLVPIYVRSDMNQSGKQTFKTVTGKGEHMIEREFFMGWKADMDREIAGLGQTEKNIKEDLTEIAKLRQDINIILEGDTARDLQVEWENRKEEKKNFTEEKRLKGEGKAGKEGELEKTIHILKAETKKQENLRHGIDQLRDYMERAEKVREEEVRITAVRRDLKGIEKNIENLEETLEEIRNFEEKVREQYRTWEYQLQRILEEVKEVYVGAEYHHDDKESFRNEQPPDMKINSEELRILVKERKALEKSITENHSDIAVLENDLKHHRESYHKILAELEKLSGDWKSFRDLAMTMGEIEVLIKSMEKAIGKLREEKSTRQSDKDRILGALNTLQRSLRDKEEQIRKDHQRAPTLLEDRELSGELDLVERNIRDNERYLKICEEELESSREKERKVETNLIKMKSIYPVDPTKAKAEDILKEKVQNNPDQMVDEWILKYHRNINAISKTEEEGERNREAFIQEIRRDLVEDQLKEKIIETLKGAKIGNFRKNRITFESMKQNFEKELLSLSRDKQKAEEAMSQWTKRASIHVIRMVEALKTMVGEMNYTNEQGYAFPLVKLKGTERLPRDEGEITVLLEDYFIKAIEKVLEKNEDITNLDEKVYKNLMGDVVLFSKALQGRYPTLLVYKMSERNEFRFARAREEYYTTWEAINKGEGDMPEGSGGQTLSVNTFVIMMIMSFKKKHTGNENPSTVLLLDNPFGKASAKHVLDPIFEIANKLNFQLICFAAPEIIKVEISERFPVFWELKLHKGKVLHGGRIM</sequence>
<keyword evidence="1" id="KW-0175">Coiled coil</keyword>
<evidence type="ECO:0000313" key="2">
    <source>
        <dbReference type="EMBL" id="NBG87215.1"/>
    </source>
</evidence>
<comment type="caution">
    <text evidence="2">The sequence shown here is derived from an EMBL/GenBank/DDBJ whole genome shotgun (WGS) entry which is preliminary data.</text>
</comment>
<evidence type="ECO:0008006" key="4">
    <source>
        <dbReference type="Google" id="ProtNLM"/>
    </source>
</evidence>
<feature type="coiled-coil region" evidence="1">
    <location>
        <begin position="83"/>
        <end position="124"/>
    </location>
</feature>
<dbReference type="Proteomes" id="UP000449710">
    <property type="component" value="Unassembled WGS sequence"/>
</dbReference>
<dbReference type="EMBL" id="SUMG01000001">
    <property type="protein sequence ID" value="NBG87215.1"/>
    <property type="molecule type" value="Genomic_DNA"/>
</dbReference>
<feature type="coiled-coil region" evidence="1">
    <location>
        <begin position="556"/>
        <end position="611"/>
    </location>
</feature>
<feature type="coiled-coil region" evidence="1">
    <location>
        <begin position="409"/>
        <end position="453"/>
    </location>
</feature>
<name>A0AA43XJV2_9CLOT</name>